<name>A0ABC8ZMA7_9POAL</name>
<evidence type="ECO:0000259" key="1">
    <source>
        <dbReference type="Pfam" id="PF25104"/>
    </source>
</evidence>
<gene>
    <name evidence="2" type="ORF">URODEC1_LOCUS45630</name>
</gene>
<feature type="domain" description="DUF7812" evidence="1">
    <location>
        <begin position="74"/>
        <end position="456"/>
    </location>
</feature>
<organism evidence="2 3">
    <name type="scientific">Urochloa decumbens</name>
    <dbReference type="NCBI Taxonomy" id="240449"/>
    <lineage>
        <taxon>Eukaryota</taxon>
        <taxon>Viridiplantae</taxon>
        <taxon>Streptophyta</taxon>
        <taxon>Embryophyta</taxon>
        <taxon>Tracheophyta</taxon>
        <taxon>Spermatophyta</taxon>
        <taxon>Magnoliopsida</taxon>
        <taxon>Liliopsida</taxon>
        <taxon>Poales</taxon>
        <taxon>Poaceae</taxon>
        <taxon>PACMAD clade</taxon>
        <taxon>Panicoideae</taxon>
        <taxon>Panicodae</taxon>
        <taxon>Paniceae</taxon>
        <taxon>Melinidinae</taxon>
        <taxon>Urochloa</taxon>
    </lineage>
</organism>
<dbReference type="PANTHER" id="PTHR36786:SF1">
    <property type="entry name" value="2-ISOPROPYLMALATE SYNTHASE"/>
    <property type="match status" value="1"/>
</dbReference>
<evidence type="ECO:0000313" key="3">
    <source>
        <dbReference type="Proteomes" id="UP001497457"/>
    </source>
</evidence>
<dbReference type="EMBL" id="OZ075129">
    <property type="protein sequence ID" value="CAL4962452.1"/>
    <property type="molecule type" value="Genomic_DNA"/>
</dbReference>
<dbReference type="InterPro" id="IPR056714">
    <property type="entry name" value="DUF7812"/>
</dbReference>
<reference evidence="2" key="1">
    <citation type="submission" date="2024-10" db="EMBL/GenBank/DDBJ databases">
        <authorList>
            <person name="Ryan C."/>
        </authorList>
    </citation>
    <scope>NUCLEOTIDE SEQUENCE [LARGE SCALE GENOMIC DNA]</scope>
</reference>
<dbReference type="Pfam" id="PF25104">
    <property type="entry name" value="DUF7812"/>
    <property type="match status" value="1"/>
</dbReference>
<sequence>MPDDEELEAARRLASHAFAELSRHDVSSSTSPPCADVPALLRRCFHLLSRLNAGDPILAARYCHGLLDFLSAILSRDPSPSILPALEVFAEILVHNGGLRKCLAMADCAAQEGSRIFTEAMPCQGDHHLMLELLCRHFISSLEDEGGFEVFRCALSWSGNESRLAPEISFHGASALILSTRLFSLPAVVETHLLLLASRCISDQNPDLHLLEHAMNLYVRYLPALHVFNRTDGVKTPWNRFGKEMPLSCCIKDATDQKLRSQINGLLSFCQLHSGDDLPTNEGDIDRLIEENQHILHEKLRQEHSMVLKDLLLKILFCGKQKEVLESDTSVSDGIICLAAVLRVMSSSLLQILHCSSQMASASDKENVNYATLCMGYNLIHESIRLFGQHEANELHRYDLLDIIGMPVDRESAPMLMLAHFATLSLCCARKRLGFLWKGCIVMVIMSMNLIAEEEGSGTFQPSSKECAIICYTQERVLEEVSPRIKAMASRYETIRKIHKGRHGDGDGTRLGTPQNCMSIRKTDGQAFFECHHEYPQNGDWDDLKDFVECEEGKDYSYTLKQHQKFKMFKYEKRRRQGQSSLASTLDILGLNPKRLRC</sequence>
<dbReference type="AlphaFoldDB" id="A0ABC8ZMA7"/>
<accession>A0ABC8ZMA7</accession>
<protein>
    <recommendedName>
        <fullName evidence="1">DUF7812 domain-containing protein</fullName>
    </recommendedName>
</protein>
<keyword evidence="3" id="KW-1185">Reference proteome</keyword>
<dbReference type="Proteomes" id="UP001497457">
    <property type="component" value="Chromosome 19rd"/>
</dbReference>
<evidence type="ECO:0000313" key="2">
    <source>
        <dbReference type="EMBL" id="CAL4962452.1"/>
    </source>
</evidence>
<proteinExistence type="predicted"/>
<dbReference type="PANTHER" id="PTHR36786">
    <property type="entry name" value="2-ISOPROPYLMALATE SYNTHASE"/>
    <property type="match status" value="1"/>
</dbReference>